<protein>
    <submittedName>
        <fullName evidence="1">Uncharacterized protein</fullName>
    </submittedName>
</protein>
<dbReference type="EMBL" id="FOSP01000101">
    <property type="protein sequence ID" value="SFL44947.1"/>
    <property type="molecule type" value="Genomic_DNA"/>
</dbReference>
<dbReference type="RefSeq" id="WP_090703940.1">
    <property type="nucleotide sequence ID" value="NZ_FOSP01000101.1"/>
</dbReference>
<organism evidence="1 2">
    <name type="scientific">Nitrosomonas aestuarii</name>
    <dbReference type="NCBI Taxonomy" id="52441"/>
    <lineage>
        <taxon>Bacteria</taxon>
        <taxon>Pseudomonadati</taxon>
        <taxon>Pseudomonadota</taxon>
        <taxon>Betaproteobacteria</taxon>
        <taxon>Nitrosomonadales</taxon>
        <taxon>Nitrosomonadaceae</taxon>
        <taxon>Nitrosomonas</taxon>
    </lineage>
</organism>
<dbReference type="NCBIfam" id="NF041374">
    <property type="entry name" value="GDCCVxC"/>
    <property type="match status" value="1"/>
</dbReference>
<evidence type="ECO:0000313" key="2">
    <source>
        <dbReference type="Proteomes" id="UP000199533"/>
    </source>
</evidence>
<accession>A0A1I4HT29</accession>
<name>A0A1I4HT29_9PROT</name>
<dbReference type="AlphaFoldDB" id="A0A1I4HT29"/>
<gene>
    <name evidence="1" type="ORF">SAMN05216302_11011</name>
</gene>
<sequence length="78" mass="8913">MSHGVVLKSQIKCPECGYRKVETMPTDSYLWFYVCDKCREILKPLKSECCIFCTYGSVPCIPIQLSKICSFCATEPFD</sequence>
<dbReference type="OrthoDB" id="332228at2"/>
<proteinExistence type="predicted"/>
<keyword evidence="2" id="KW-1185">Reference proteome</keyword>
<reference evidence="2" key="1">
    <citation type="submission" date="2016-10" db="EMBL/GenBank/DDBJ databases">
        <authorList>
            <person name="Varghese N."/>
            <person name="Submissions S."/>
        </authorList>
    </citation>
    <scope>NUCLEOTIDE SEQUENCE [LARGE SCALE GENOMIC DNA]</scope>
    <source>
        <strain evidence="2">Nm69</strain>
    </source>
</reference>
<dbReference type="InterPro" id="IPR047677">
    <property type="entry name" value="GDCCVxC"/>
</dbReference>
<evidence type="ECO:0000313" key="1">
    <source>
        <dbReference type="EMBL" id="SFL44947.1"/>
    </source>
</evidence>
<dbReference type="STRING" id="52441.SAMN05216302_11011"/>
<dbReference type="Proteomes" id="UP000199533">
    <property type="component" value="Unassembled WGS sequence"/>
</dbReference>